<keyword evidence="7" id="KW-0648">Protein biosynthesis</keyword>
<feature type="coiled-coil region" evidence="10">
    <location>
        <begin position="21"/>
        <end position="48"/>
    </location>
</feature>
<evidence type="ECO:0000259" key="12">
    <source>
        <dbReference type="PROSITE" id="PS50862"/>
    </source>
</evidence>
<dbReference type="SUPFAM" id="SSF47060">
    <property type="entry name" value="S15/NS1 RNA-binding domain"/>
    <property type="match status" value="1"/>
</dbReference>
<dbReference type="InterPro" id="IPR036621">
    <property type="entry name" value="Anticodon-bd_dom_sf"/>
</dbReference>
<dbReference type="SUPFAM" id="SSF55681">
    <property type="entry name" value="Class II aaRS and biotin synthetases"/>
    <property type="match status" value="1"/>
</dbReference>
<organism evidence="14 15">
    <name type="scientific">Mola mola</name>
    <name type="common">Ocean sunfish</name>
    <name type="synonym">Tetraodon mola</name>
    <dbReference type="NCBI Taxonomy" id="94237"/>
    <lineage>
        <taxon>Eukaryota</taxon>
        <taxon>Metazoa</taxon>
        <taxon>Chordata</taxon>
        <taxon>Craniata</taxon>
        <taxon>Vertebrata</taxon>
        <taxon>Euteleostomi</taxon>
        <taxon>Actinopterygii</taxon>
        <taxon>Neopterygii</taxon>
        <taxon>Teleostei</taxon>
        <taxon>Neoteleostei</taxon>
        <taxon>Acanthomorphata</taxon>
        <taxon>Eupercaria</taxon>
        <taxon>Tetraodontiformes</taxon>
        <taxon>Molidae</taxon>
        <taxon>Mola</taxon>
    </lineage>
</organism>
<dbReference type="CDD" id="cd00773">
    <property type="entry name" value="HisRS-like_core"/>
    <property type="match status" value="1"/>
</dbReference>
<feature type="transmembrane region" description="Helical" evidence="11">
    <location>
        <begin position="480"/>
        <end position="504"/>
    </location>
</feature>
<keyword evidence="6" id="KW-0067">ATP-binding</keyword>
<dbReference type="Ensembl" id="ENSMMOT00000023407.1">
    <property type="protein sequence ID" value="ENSMMOP00000023023.1"/>
    <property type="gene ID" value="ENSMMOG00000017513.1"/>
</dbReference>
<dbReference type="InterPro" id="IPR041715">
    <property type="entry name" value="HisRS-like_core"/>
</dbReference>
<keyword evidence="11" id="KW-0812">Transmembrane</keyword>
<evidence type="ECO:0000256" key="9">
    <source>
        <dbReference type="ARBA" id="ARBA00047639"/>
    </source>
</evidence>
<dbReference type="PROSITE" id="PS00762">
    <property type="entry name" value="WHEP_TRS_1"/>
    <property type="match status" value="1"/>
</dbReference>
<dbReference type="InterPro" id="IPR000738">
    <property type="entry name" value="WHEP-TRS_dom"/>
</dbReference>
<dbReference type="CDD" id="cd00859">
    <property type="entry name" value="HisRS_anticodon"/>
    <property type="match status" value="1"/>
</dbReference>
<dbReference type="PROSITE" id="PS50862">
    <property type="entry name" value="AA_TRNA_LIGASE_II"/>
    <property type="match status" value="1"/>
</dbReference>
<dbReference type="FunFam" id="3.30.930.10:FF:000021">
    <property type="entry name" value="Probable histidine--tRNA ligase, mitochondrial"/>
    <property type="match status" value="1"/>
</dbReference>
<dbReference type="GO" id="GO:0005524">
    <property type="term" value="F:ATP binding"/>
    <property type="evidence" value="ECO:0007669"/>
    <property type="project" value="UniProtKB-KW"/>
</dbReference>
<keyword evidence="4" id="KW-0436">Ligase</keyword>
<dbReference type="SMART" id="SM00991">
    <property type="entry name" value="WHEP-TRS"/>
    <property type="match status" value="1"/>
</dbReference>
<dbReference type="SUPFAM" id="SSF52954">
    <property type="entry name" value="Class II aaRS ABD-related"/>
    <property type="match status" value="1"/>
</dbReference>
<evidence type="ECO:0000256" key="8">
    <source>
        <dbReference type="ARBA" id="ARBA00023146"/>
    </source>
</evidence>
<dbReference type="GO" id="GO:0032543">
    <property type="term" value="P:mitochondrial translation"/>
    <property type="evidence" value="ECO:0007669"/>
    <property type="project" value="TreeGrafter"/>
</dbReference>
<dbReference type="GO" id="GO:0006427">
    <property type="term" value="P:histidyl-tRNA aminoacylation"/>
    <property type="evidence" value="ECO:0007669"/>
    <property type="project" value="TreeGrafter"/>
</dbReference>
<dbReference type="STRING" id="94237.ENSMMOP00000023023"/>
<dbReference type="GO" id="GO:0004821">
    <property type="term" value="F:histidine-tRNA ligase activity"/>
    <property type="evidence" value="ECO:0007669"/>
    <property type="project" value="UniProtKB-EC"/>
</dbReference>
<reference evidence="14" key="2">
    <citation type="submission" date="2025-09" db="UniProtKB">
        <authorList>
            <consortium name="Ensembl"/>
        </authorList>
    </citation>
    <scope>IDENTIFICATION</scope>
</reference>
<evidence type="ECO:0000256" key="11">
    <source>
        <dbReference type="SAM" id="Phobius"/>
    </source>
</evidence>
<comment type="similarity">
    <text evidence="1">Belongs to the class-II aminoacyl-tRNA synthetase family.</text>
</comment>
<dbReference type="PANTHER" id="PTHR11476">
    <property type="entry name" value="HISTIDYL-TRNA SYNTHETASE"/>
    <property type="match status" value="1"/>
</dbReference>
<sequence length="521" mass="58600">MEEKSQIQEAIKVQGEVVRKLKSEKASKEQIDEEVAKLLQLKAQLGDDGKHTFVLKTAKETLTGKYGEDSKLIYDLKDQGGELLSLRYDLTVPFARYLAMNKITNIKRYHIAKVYRRDNPAMTRGRYREFYQCDFDIAGQYDAMIPDAECLKIVYEILSELDLGDFRIKVNDRRILDGMFAVCGVPDEKFRTICSTVDKLDKMPWEDVKKEMVNEKGLSEEVADQIGEYVSMQGGMDLAERLLQDQKMSQSKQACAGLSDIKLLLSYLQLFQVTDKVVFDLSLARGLDYYTGVIYEAMLTQAGVAPVAAETPNGAPREETASVGSVAGGGRYDGLVGMFDPKGRKVPCVGVSIGIERIFSIMEQKAEASAERVRTTEVQVMVAAAQKNLLEERLKLITELWNAGIKAELMYKKNPKLLSQLQHCEESGIPLVAILGEQELKDGVVKLRIVATREEVPLIQNLHCVSLQLCTLTQKPTTCFFLFVISAFLLNLYLRFIYTSVLVWEAITFSHPKQSILHVLT</sequence>
<evidence type="ECO:0000256" key="6">
    <source>
        <dbReference type="ARBA" id="ARBA00022840"/>
    </source>
</evidence>
<evidence type="ECO:0000256" key="4">
    <source>
        <dbReference type="ARBA" id="ARBA00022598"/>
    </source>
</evidence>
<keyword evidence="3" id="KW-0963">Cytoplasm</keyword>
<dbReference type="InterPro" id="IPR045864">
    <property type="entry name" value="aa-tRNA-synth_II/BPL/LPL"/>
</dbReference>
<evidence type="ECO:0000256" key="3">
    <source>
        <dbReference type="ARBA" id="ARBA00022490"/>
    </source>
</evidence>
<dbReference type="GO" id="GO:0005829">
    <property type="term" value="C:cytosol"/>
    <property type="evidence" value="ECO:0007669"/>
    <property type="project" value="TreeGrafter"/>
</dbReference>
<evidence type="ECO:0000256" key="1">
    <source>
        <dbReference type="ARBA" id="ARBA00008226"/>
    </source>
</evidence>
<dbReference type="Gene3D" id="1.10.287.10">
    <property type="entry name" value="S15/NS1, RNA-binding"/>
    <property type="match status" value="1"/>
</dbReference>
<keyword evidence="5" id="KW-0547">Nucleotide-binding</keyword>
<dbReference type="Pfam" id="PF03129">
    <property type="entry name" value="HGTP_anticodon"/>
    <property type="match status" value="1"/>
</dbReference>
<dbReference type="InterPro" id="IPR006195">
    <property type="entry name" value="aa-tRNA-synth_II"/>
</dbReference>
<dbReference type="GO" id="GO:0003723">
    <property type="term" value="F:RNA binding"/>
    <property type="evidence" value="ECO:0007669"/>
    <property type="project" value="TreeGrafter"/>
</dbReference>
<keyword evidence="10" id="KW-0175">Coiled coil</keyword>
<name>A0A3Q3WX04_MOLML</name>
<dbReference type="AlphaFoldDB" id="A0A3Q3WX04"/>
<dbReference type="FunFam" id="3.40.50.800:FF:000008">
    <property type="entry name" value="histidine--tRNA ligase, cytoplasmic isoform X1"/>
    <property type="match status" value="1"/>
</dbReference>
<dbReference type="InterPro" id="IPR033656">
    <property type="entry name" value="HisRS_anticodon"/>
</dbReference>
<evidence type="ECO:0000256" key="2">
    <source>
        <dbReference type="ARBA" id="ARBA00012815"/>
    </source>
</evidence>
<keyword evidence="11" id="KW-1133">Transmembrane helix</keyword>
<feature type="domain" description="WHEP-TRS" evidence="13">
    <location>
        <begin position="3"/>
        <end position="59"/>
    </location>
</feature>
<dbReference type="PANTHER" id="PTHR11476:SF7">
    <property type="entry name" value="HISTIDINE--TRNA LIGASE"/>
    <property type="match status" value="1"/>
</dbReference>
<feature type="domain" description="Aminoacyl-transfer RNA synthetases class-II family profile" evidence="12">
    <location>
        <begin position="109"/>
        <end position="362"/>
    </location>
</feature>
<proteinExistence type="inferred from homology"/>
<keyword evidence="11" id="KW-0472">Membrane</keyword>
<comment type="catalytic activity">
    <reaction evidence="9">
        <text>tRNA(His) + L-histidine + ATP = L-histidyl-tRNA(His) + AMP + diphosphate + H(+)</text>
        <dbReference type="Rhea" id="RHEA:17313"/>
        <dbReference type="Rhea" id="RHEA-COMP:9665"/>
        <dbReference type="Rhea" id="RHEA-COMP:9689"/>
        <dbReference type="ChEBI" id="CHEBI:15378"/>
        <dbReference type="ChEBI" id="CHEBI:30616"/>
        <dbReference type="ChEBI" id="CHEBI:33019"/>
        <dbReference type="ChEBI" id="CHEBI:57595"/>
        <dbReference type="ChEBI" id="CHEBI:78442"/>
        <dbReference type="ChEBI" id="CHEBI:78527"/>
        <dbReference type="ChEBI" id="CHEBI:456215"/>
        <dbReference type="EC" id="6.1.1.21"/>
    </reaction>
</comment>
<evidence type="ECO:0000313" key="15">
    <source>
        <dbReference type="Proteomes" id="UP000261620"/>
    </source>
</evidence>
<dbReference type="Pfam" id="PF13393">
    <property type="entry name" value="tRNA-synt_His"/>
    <property type="match status" value="1"/>
</dbReference>
<dbReference type="Proteomes" id="UP000261620">
    <property type="component" value="Unplaced"/>
</dbReference>
<dbReference type="Pfam" id="PF00458">
    <property type="entry name" value="WHEP-TRS"/>
    <property type="match status" value="1"/>
</dbReference>
<reference evidence="14" key="1">
    <citation type="submission" date="2025-08" db="UniProtKB">
        <authorList>
            <consortium name="Ensembl"/>
        </authorList>
    </citation>
    <scope>IDENTIFICATION</scope>
</reference>
<dbReference type="PROSITE" id="PS51185">
    <property type="entry name" value="WHEP_TRS_2"/>
    <property type="match status" value="1"/>
</dbReference>
<dbReference type="CDD" id="cd00938">
    <property type="entry name" value="HisRS_RNA"/>
    <property type="match status" value="1"/>
</dbReference>
<accession>A0A3Q3WX04</accession>
<keyword evidence="15" id="KW-1185">Reference proteome</keyword>
<dbReference type="GO" id="GO:0005739">
    <property type="term" value="C:mitochondrion"/>
    <property type="evidence" value="ECO:0007669"/>
    <property type="project" value="TreeGrafter"/>
</dbReference>
<dbReference type="Gene3D" id="3.30.930.10">
    <property type="entry name" value="Bira Bifunctional Protein, Domain 2"/>
    <property type="match status" value="1"/>
</dbReference>
<protein>
    <recommendedName>
        <fullName evidence="2">histidine--tRNA ligase</fullName>
        <ecNumber evidence="2">6.1.1.21</ecNumber>
    </recommendedName>
</protein>
<dbReference type="OMA" id="CGGGNFK"/>
<evidence type="ECO:0000256" key="7">
    <source>
        <dbReference type="ARBA" id="ARBA00022917"/>
    </source>
</evidence>
<dbReference type="GO" id="GO:0042802">
    <property type="term" value="F:identical protein binding"/>
    <property type="evidence" value="ECO:0007669"/>
    <property type="project" value="TreeGrafter"/>
</dbReference>
<evidence type="ECO:0000256" key="5">
    <source>
        <dbReference type="ARBA" id="ARBA00022741"/>
    </source>
</evidence>
<evidence type="ECO:0000256" key="10">
    <source>
        <dbReference type="SAM" id="Coils"/>
    </source>
</evidence>
<dbReference type="InterPro" id="IPR004154">
    <property type="entry name" value="Anticodon-bd"/>
</dbReference>
<dbReference type="InterPro" id="IPR009068">
    <property type="entry name" value="uS15_NS1_RNA-bd_sf"/>
</dbReference>
<evidence type="ECO:0000313" key="14">
    <source>
        <dbReference type="Ensembl" id="ENSMMOP00000023023.1"/>
    </source>
</evidence>
<dbReference type="Gene3D" id="3.40.50.800">
    <property type="entry name" value="Anticodon-binding domain"/>
    <property type="match status" value="1"/>
</dbReference>
<dbReference type="EC" id="6.1.1.21" evidence="2"/>
<evidence type="ECO:0000259" key="13">
    <source>
        <dbReference type="PROSITE" id="PS51185"/>
    </source>
</evidence>
<keyword evidence="8" id="KW-0030">Aminoacyl-tRNA synthetase</keyword>